<dbReference type="EMBL" id="WSEK01000004">
    <property type="protein sequence ID" value="MVQ49937.1"/>
    <property type="molecule type" value="Genomic_DNA"/>
</dbReference>
<accession>A0A6L6XTG2</accession>
<evidence type="ECO:0000256" key="2">
    <source>
        <dbReference type="ARBA" id="ARBA00022679"/>
    </source>
</evidence>
<dbReference type="RefSeq" id="WP_157342768.1">
    <property type="nucleotide sequence ID" value="NZ_WSEK01000004.1"/>
</dbReference>
<dbReference type="CDD" id="cd00315">
    <property type="entry name" value="Cyt_C5_DNA_methylase"/>
    <property type="match status" value="1"/>
</dbReference>
<dbReference type="NCBIfam" id="TIGR00675">
    <property type="entry name" value="dcm"/>
    <property type="match status" value="1"/>
</dbReference>
<dbReference type="PROSITE" id="PS00094">
    <property type="entry name" value="C5_MTASE_1"/>
    <property type="match status" value="1"/>
</dbReference>
<dbReference type="Proteomes" id="UP000473525">
    <property type="component" value="Unassembled WGS sequence"/>
</dbReference>
<dbReference type="InterPro" id="IPR001525">
    <property type="entry name" value="C5_MeTfrase"/>
</dbReference>
<evidence type="ECO:0000256" key="7">
    <source>
        <dbReference type="RuleBase" id="RU000417"/>
    </source>
</evidence>
<evidence type="ECO:0000256" key="6">
    <source>
        <dbReference type="RuleBase" id="RU000416"/>
    </source>
</evidence>
<dbReference type="PRINTS" id="PR00105">
    <property type="entry name" value="C5METTRFRASE"/>
</dbReference>
<dbReference type="Pfam" id="PF00145">
    <property type="entry name" value="DNA_methylase"/>
    <property type="match status" value="1"/>
</dbReference>
<comment type="catalytic activity">
    <reaction evidence="7">
        <text>a 2'-deoxycytidine in DNA + S-adenosyl-L-methionine = a 5-methyl-2'-deoxycytidine in DNA + S-adenosyl-L-homocysteine + H(+)</text>
        <dbReference type="Rhea" id="RHEA:13681"/>
        <dbReference type="Rhea" id="RHEA-COMP:11369"/>
        <dbReference type="Rhea" id="RHEA-COMP:11370"/>
        <dbReference type="ChEBI" id="CHEBI:15378"/>
        <dbReference type="ChEBI" id="CHEBI:57856"/>
        <dbReference type="ChEBI" id="CHEBI:59789"/>
        <dbReference type="ChEBI" id="CHEBI:85452"/>
        <dbReference type="ChEBI" id="CHEBI:85454"/>
        <dbReference type="EC" id="2.1.1.37"/>
    </reaction>
</comment>
<dbReference type="InterPro" id="IPR029063">
    <property type="entry name" value="SAM-dependent_MTases_sf"/>
</dbReference>
<gene>
    <name evidence="8" type="primary">dcm</name>
    <name evidence="8" type="ORF">GON03_12150</name>
</gene>
<feature type="active site" evidence="5">
    <location>
        <position position="77"/>
    </location>
</feature>
<evidence type="ECO:0000313" key="8">
    <source>
        <dbReference type="EMBL" id="MVQ49937.1"/>
    </source>
</evidence>
<evidence type="ECO:0000256" key="1">
    <source>
        <dbReference type="ARBA" id="ARBA00022603"/>
    </source>
</evidence>
<comment type="caution">
    <text evidence="8">The sequence shown here is derived from an EMBL/GenBank/DDBJ whole genome shotgun (WGS) entry which is preliminary data.</text>
</comment>
<evidence type="ECO:0000256" key="4">
    <source>
        <dbReference type="ARBA" id="ARBA00022747"/>
    </source>
</evidence>
<dbReference type="Gene3D" id="3.40.50.150">
    <property type="entry name" value="Vaccinia Virus protein VP39"/>
    <property type="match status" value="1"/>
</dbReference>
<dbReference type="AlphaFoldDB" id="A0A6L6XTG2"/>
<keyword evidence="1 5" id="KW-0489">Methyltransferase</keyword>
<name>A0A6L6XTG2_9ACTN</name>
<dbReference type="InterPro" id="IPR018117">
    <property type="entry name" value="C5_DNA_meth_AS"/>
</dbReference>
<dbReference type="PANTHER" id="PTHR46098:SF1">
    <property type="entry name" value="TRNA (CYTOSINE(38)-C(5))-METHYLTRANSFERASE"/>
    <property type="match status" value="1"/>
</dbReference>
<keyword evidence="3 5" id="KW-0949">S-adenosyl-L-methionine</keyword>
<keyword evidence="2 5" id="KW-0808">Transferase</keyword>
<dbReference type="EC" id="2.1.1.37" evidence="7"/>
<dbReference type="InterPro" id="IPR050750">
    <property type="entry name" value="C5-MTase"/>
</dbReference>
<comment type="similarity">
    <text evidence="5 6">Belongs to the class I-like SAM-binding methyltransferase superfamily. C5-methyltransferase family.</text>
</comment>
<dbReference type="PROSITE" id="PS51679">
    <property type="entry name" value="SAM_MT_C5"/>
    <property type="match status" value="1"/>
</dbReference>
<dbReference type="SUPFAM" id="SSF53335">
    <property type="entry name" value="S-adenosyl-L-methionine-dependent methyltransferases"/>
    <property type="match status" value="1"/>
</dbReference>
<proteinExistence type="inferred from homology"/>
<sequence>MSSPPFTFVDLFAGVGGFHAALSALGGECVYAVEKDAKAASVYERNWNIRAHGDIVDDTETQMRVPKHDVLAAGFPCQPFSKSGFQRGMDEARGTLFWNILRILEARRPTVVLLENVRNIYGPRHKHEWEVIVRSLRELGYQVSSRPIVFSPHLLPPERGGRPQVRERVFIMATYVGTRTSHIDVEPSVPHLAVDGWSPSGWDLVEHLPVQPDSELGNRLRLNLGPAETTWVEAWNDFVVTLRSAGVEKLPGFPVWVDAFVHQDDLVVPPGTAEWKAAFLRKNAAFYTEHQELLESWLSRWNYLRDFPASRRKFEWQAQDAKSLRDTVMHLRPSGLRVKQATYVPALVAITQTSILGDRLRRISPREAARLQGLPEWYDFGDQPDAATYKQMGNGVNVGAAYHVFREHVLRSLEAVRRRAPGLALAVEQSAVSPDEALERHRDPTREVIARRRRPNSTRRIAG</sequence>
<keyword evidence="9" id="KW-1185">Reference proteome</keyword>
<reference evidence="8 9" key="1">
    <citation type="submission" date="2019-12" db="EMBL/GenBank/DDBJ databases">
        <authorList>
            <person name="Huq M.A."/>
        </authorList>
    </citation>
    <scope>NUCLEOTIDE SEQUENCE [LARGE SCALE GENOMIC DNA]</scope>
    <source>
        <strain evidence="8 9">MAH-18</strain>
    </source>
</reference>
<dbReference type="GO" id="GO:0009307">
    <property type="term" value="P:DNA restriction-modification system"/>
    <property type="evidence" value="ECO:0007669"/>
    <property type="project" value="UniProtKB-KW"/>
</dbReference>
<dbReference type="GO" id="GO:0032259">
    <property type="term" value="P:methylation"/>
    <property type="evidence" value="ECO:0007669"/>
    <property type="project" value="UniProtKB-KW"/>
</dbReference>
<dbReference type="PANTHER" id="PTHR46098">
    <property type="entry name" value="TRNA (CYTOSINE(38)-C(5))-METHYLTRANSFERASE"/>
    <property type="match status" value="1"/>
</dbReference>
<dbReference type="Gene3D" id="3.90.120.10">
    <property type="entry name" value="DNA Methylase, subunit A, domain 2"/>
    <property type="match status" value="1"/>
</dbReference>
<dbReference type="GO" id="GO:0003886">
    <property type="term" value="F:DNA (cytosine-5-)-methyltransferase activity"/>
    <property type="evidence" value="ECO:0007669"/>
    <property type="project" value="UniProtKB-EC"/>
</dbReference>
<organism evidence="8 9">
    <name type="scientific">Nocardioides agri</name>
    <dbReference type="NCBI Taxonomy" id="2682843"/>
    <lineage>
        <taxon>Bacteria</taxon>
        <taxon>Bacillati</taxon>
        <taxon>Actinomycetota</taxon>
        <taxon>Actinomycetes</taxon>
        <taxon>Propionibacteriales</taxon>
        <taxon>Nocardioidaceae</taxon>
        <taxon>Nocardioides</taxon>
    </lineage>
</organism>
<evidence type="ECO:0000256" key="3">
    <source>
        <dbReference type="ARBA" id="ARBA00022691"/>
    </source>
</evidence>
<keyword evidence="4" id="KW-0680">Restriction system</keyword>
<evidence type="ECO:0000313" key="9">
    <source>
        <dbReference type="Proteomes" id="UP000473525"/>
    </source>
</evidence>
<protein>
    <recommendedName>
        <fullName evidence="7">Cytosine-specific methyltransferase</fullName>
        <ecNumber evidence="7">2.1.1.37</ecNumber>
    </recommendedName>
</protein>
<evidence type="ECO:0000256" key="5">
    <source>
        <dbReference type="PROSITE-ProRule" id="PRU01016"/>
    </source>
</evidence>